<dbReference type="SUPFAM" id="SSF74650">
    <property type="entry name" value="Galactose mutarotase-like"/>
    <property type="match status" value="1"/>
</dbReference>
<comment type="cofactor">
    <cofactor evidence="1">
        <name>Ca(2+)</name>
        <dbReference type="ChEBI" id="CHEBI:29108"/>
    </cofactor>
</comment>
<dbReference type="Proteomes" id="UP000287527">
    <property type="component" value="Unassembled WGS sequence"/>
</dbReference>
<protein>
    <submittedName>
        <fullName evidence="4">Aldose 1-epimerase family protein</fullName>
    </submittedName>
</protein>
<comment type="caution">
    <text evidence="4">The sequence shown here is derived from an EMBL/GenBank/DDBJ whole genome shotgun (WGS) entry which is preliminary data.</text>
</comment>
<dbReference type="InterPro" id="IPR037481">
    <property type="entry name" value="LacX"/>
</dbReference>
<gene>
    <name evidence="4" type="ORF">EPI11_13065</name>
</gene>
<dbReference type="InterPro" id="IPR008183">
    <property type="entry name" value="Aldose_1/G6P_1-epimerase"/>
</dbReference>
<evidence type="ECO:0000313" key="5">
    <source>
        <dbReference type="Proteomes" id="UP000287527"/>
    </source>
</evidence>
<evidence type="ECO:0000256" key="3">
    <source>
        <dbReference type="ARBA" id="ARBA00022837"/>
    </source>
</evidence>
<name>A0A3S3SDP6_9FLAO</name>
<dbReference type="PANTHER" id="PTHR11122:SF13">
    <property type="entry name" value="GLUCOSE-6-PHOSPHATE 1-EPIMERASE"/>
    <property type="match status" value="1"/>
</dbReference>
<dbReference type="RefSeq" id="WP_128390426.1">
    <property type="nucleotide sequence ID" value="NZ_SBII01000009.1"/>
</dbReference>
<proteinExistence type="predicted"/>
<dbReference type="GO" id="GO:0030246">
    <property type="term" value="F:carbohydrate binding"/>
    <property type="evidence" value="ECO:0007669"/>
    <property type="project" value="InterPro"/>
</dbReference>
<keyword evidence="3" id="KW-0106">Calcium</keyword>
<dbReference type="GO" id="GO:0005975">
    <property type="term" value="P:carbohydrate metabolic process"/>
    <property type="evidence" value="ECO:0007669"/>
    <property type="project" value="InterPro"/>
</dbReference>
<sequence>MNITIKNELLTATINPQGAELNSLKSDSHEYIWEGNPEFWGKHSPILFPIVGTLKNNLYTYKDDAYHMTRHGFARDNQFTIKHHTDNSIVFSLTSNQDTLKMYPFEFELELKYTLVNTTLTLDYMVTNKGIDSMPFSIGAHPAFALPGNFDDYSLTFEKDKTLVSTQLENDLLSNKTISLPTHGGKLPLSYNLFKNDALILKSTSSNYVDIAKNDDPFLRVTYNDFPHLGIWTKENAPFLCIEPWQGYSDSFDSNGNILDKEGIILLKSAEKFNAGFSIQIFH</sequence>
<dbReference type="EMBL" id="SBII01000009">
    <property type="protein sequence ID" value="RWW98850.1"/>
    <property type="molecule type" value="Genomic_DNA"/>
</dbReference>
<dbReference type="Pfam" id="PF01263">
    <property type="entry name" value="Aldose_epim"/>
    <property type="match status" value="1"/>
</dbReference>
<dbReference type="CDD" id="cd09024">
    <property type="entry name" value="Aldose_epim_lacX"/>
    <property type="match status" value="1"/>
</dbReference>
<dbReference type="PANTHER" id="PTHR11122">
    <property type="entry name" value="APOSPORY-ASSOCIATED PROTEIN C-RELATED"/>
    <property type="match status" value="1"/>
</dbReference>
<dbReference type="AlphaFoldDB" id="A0A3S3SDP6"/>
<organism evidence="4 5">
    <name type="scientific">Flavobacterium cerinum</name>
    <dbReference type="NCBI Taxonomy" id="2502784"/>
    <lineage>
        <taxon>Bacteria</taxon>
        <taxon>Pseudomonadati</taxon>
        <taxon>Bacteroidota</taxon>
        <taxon>Flavobacteriia</taxon>
        <taxon>Flavobacteriales</taxon>
        <taxon>Flavobacteriaceae</taxon>
        <taxon>Flavobacterium</taxon>
    </lineage>
</organism>
<comment type="subunit">
    <text evidence="2">Monomer.</text>
</comment>
<dbReference type="OrthoDB" id="9795355at2"/>
<reference evidence="4 5" key="1">
    <citation type="submission" date="2019-01" db="EMBL/GenBank/DDBJ databases">
        <title>Flavobacterium sp. nov.,isolated from freshwater.</title>
        <authorList>
            <person name="Zhang R."/>
            <person name="Du Z.-J."/>
        </authorList>
    </citation>
    <scope>NUCLEOTIDE SEQUENCE [LARGE SCALE GENOMIC DNA]</scope>
    <source>
        <strain evidence="4 5">1E403</strain>
    </source>
</reference>
<dbReference type="InterPro" id="IPR014718">
    <property type="entry name" value="GH-type_carb-bd"/>
</dbReference>
<dbReference type="InterPro" id="IPR011013">
    <property type="entry name" value="Gal_mutarotase_sf_dom"/>
</dbReference>
<dbReference type="GO" id="GO:0016853">
    <property type="term" value="F:isomerase activity"/>
    <property type="evidence" value="ECO:0007669"/>
    <property type="project" value="InterPro"/>
</dbReference>
<dbReference type="Gene3D" id="2.70.98.10">
    <property type="match status" value="1"/>
</dbReference>
<evidence type="ECO:0000256" key="1">
    <source>
        <dbReference type="ARBA" id="ARBA00001913"/>
    </source>
</evidence>
<accession>A0A3S3SDP6</accession>
<keyword evidence="5" id="KW-1185">Reference proteome</keyword>
<evidence type="ECO:0000256" key="2">
    <source>
        <dbReference type="ARBA" id="ARBA00011245"/>
    </source>
</evidence>
<evidence type="ECO:0000313" key="4">
    <source>
        <dbReference type="EMBL" id="RWW98850.1"/>
    </source>
</evidence>